<gene>
    <name evidence="2" type="ORF">DILT_LOCUS3396</name>
</gene>
<organism evidence="2 3">
    <name type="scientific">Dibothriocephalus latus</name>
    <name type="common">Fish tapeworm</name>
    <name type="synonym">Diphyllobothrium latum</name>
    <dbReference type="NCBI Taxonomy" id="60516"/>
    <lineage>
        <taxon>Eukaryota</taxon>
        <taxon>Metazoa</taxon>
        <taxon>Spiralia</taxon>
        <taxon>Lophotrochozoa</taxon>
        <taxon>Platyhelminthes</taxon>
        <taxon>Cestoda</taxon>
        <taxon>Eucestoda</taxon>
        <taxon>Diphyllobothriidea</taxon>
        <taxon>Diphyllobothriidae</taxon>
        <taxon>Dibothriocephalus</taxon>
    </lineage>
</organism>
<feature type="region of interest" description="Disordered" evidence="1">
    <location>
        <begin position="84"/>
        <end position="108"/>
    </location>
</feature>
<dbReference type="Proteomes" id="UP000281553">
    <property type="component" value="Unassembled WGS sequence"/>
</dbReference>
<evidence type="ECO:0000256" key="1">
    <source>
        <dbReference type="SAM" id="MobiDB-lite"/>
    </source>
</evidence>
<protein>
    <submittedName>
        <fullName evidence="2">Uncharacterized protein</fullName>
    </submittedName>
</protein>
<accession>A0A3P6TIE2</accession>
<sequence length="108" mass="11922">MSAVGEIVPKPLDIAVGRAACRRFFDEEMAWDSIKGGRVVKKCTCNPCLNLFSSRMDQKNNNVYGTMSGLICKLQDVGKTGELELETRSPNFSGKEEQEVGPMTCDQN</sequence>
<dbReference type="AlphaFoldDB" id="A0A3P6TIE2"/>
<evidence type="ECO:0000313" key="3">
    <source>
        <dbReference type="Proteomes" id="UP000281553"/>
    </source>
</evidence>
<name>A0A3P6TIE2_DIBLA</name>
<proteinExistence type="predicted"/>
<dbReference type="EMBL" id="UYRU01043587">
    <property type="protein sequence ID" value="VDK82903.1"/>
    <property type="molecule type" value="Genomic_DNA"/>
</dbReference>
<keyword evidence="3" id="KW-1185">Reference proteome</keyword>
<reference evidence="2 3" key="1">
    <citation type="submission" date="2018-11" db="EMBL/GenBank/DDBJ databases">
        <authorList>
            <consortium name="Pathogen Informatics"/>
        </authorList>
    </citation>
    <scope>NUCLEOTIDE SEQUENCE [LARGE SCALE GENOMIC DNA]</scope>
</reference>
<evidence type="ECO:0000313" key="2">
    <source>
        <dbReference type="EMBL" id="VDK82903.1"/>
    </source>
</evidence>